<gene>
    <name evidence="2" type="ORF">ADK34_34210</name>
</gene>
<evidence type="ECO:0000313" key="3">
    <source>
        <dbReference type="Proteomes" id="UP000037023"/>
    </source>
</evidence>
<keyword evidence="1" id="KW-0812">Transmembrane</keyword>
<protein>
    <submittedName>
        <fullName evidence="2">Membrane protein</fullName>
    </submittedName>
</protein>
<dbReference type="PANTHER" id="PTHR38442">
    <property type="entry name" value="INNER MEMBRANE PROTEIN-RELATED"/>
    <property type="match status" value="1"/>
</dbReference>
<dbReference type="OrthoDB" id="9769590at2"/>
<dbReference type="Proteomes" id="UP000037023">
    <property type="component" value="Unassembled WGS sequence"/>
</dbReference>
<dbReference type="EMBL" id="LGUP01000389">
    <property type="protein sequence ID" value="KOG11479.1"/>
    <property type="molecule type" value="Genomic_DNA"/>
</dbReference>
<dbReference type="GO" id="GO:0005886">
    <property type="term" value="C:plasma membrane"/>
    <property type="evidence" value="ECO:0007669"/>
    <property type="project" value="TreeGrafter"/>
</dbReference>
<feature type="transmembrane region" description="Helical" evidence="1">
    <location>
        <begin position="53"/>
        <end position="75"/>
    </location>
</feature>
<sequence>MVSFSYTAADEEKSRGVRRMKTLATALLAAVAVIYALATWAENAGWGAWTGYVAAAAEAGMVGALADWFAVTALFRHPLGVPIPHTAIIPKKKDQLGASLGLFVGENFLSADVVRGRLHAFGIGGRLGAWLSDPAHADRVTAEAATALRGALTVLRDADVQAVVGEAITRRAEAVEIGPGLGKTLEKIVTDGAHRRAVDLVCTRAHDWLVTHGESVMDAVQGGAPGWTPRFVDRRIGERVYKELLRFVTEMRDMPGHPARGAIDRFLADFASDLQADTDTRARVERLKSDLLARPEIQDIIASAWSSVRALIIAAAEDDRSQLRLRARASLISLGARLSTDTRLQEKVEGWAEDAAAYVVTTYRHEITSLITDTVAGWDATQTSRKIEANIGRDLQFIRINGTVVGALAGLLIYTVSHAAGG</sequence>
<dbReference type="InterPro" id="IPR007383">
    <property type="entry name" value="DUF445"/>
</dbReference>
<evidence type="ECO:0000256" key="1">
    <source>
        <dbReference type="SAM" id="Phobius"/>
    </source>
</evidence>
<proteinExistence type="predicted"/>
<dbReference type="PANTHER" id="PTHR38442:SF1">
    <property type="entry name" value="INNER MEMBRANE PROTEIN"/>
    <property type="match status" value="1"/>
</dbReference>
<accession>A0A0L8JD65</accession>
<name>A0A0L8JD65_STRVR</name>
<feature type="transmembrane region" description="Helical" evidence="1">
    <location>
        <begin position="23"/>
        <end position="41"/>
    </location>
</feature>
<reference evidence="2 3" key="1">
    <citation type="submission" date="2015-06" db="EMBL/GenBank/DDBJ databases">
        <authorList>
            <person name="Hoefler B.C."/>
            <person name="Straight P.D."/>
        </authorList>
    </citation>
    <scope>NUCLEOTIDE SEQUENCE [LARGE SCALE GENOMIC DNA]</scope>
    <source>
        <strain evidence="2 3">NRRL 3427</strain>
    </source>
</reference>
<dbReference type="AlphaFoldDB" id="A0A0L8JD65"/>
<keyword evidence="1" id="KW-0472">Membrane</keyword>
<dbReference type="Pfam" id="PF04286">
    <property type="entry name" value="DUF445"/>
    <property type="match status" value="1"/>
</dbReference>
<evidence type="ECO:0000313" key="2">
    <source>
        <dbReference type="EMBL" id="KOG11479.1"/>
    </source>
</evidence>
<keyword evidence="1" id="KW-1133">Transmembrane helix</keyword>
<dbReference type="PATRIC" id="fig|1938.6.peg.7355"/>
<comment type="caution">
    <text evidence="2">The sequence shown here is derived from an EMBL/GenBank/DDBJ whole genome shotgun (WGS) entry which is preliminary data.</text>
</comment>
<organism evidence="2 3">
    <name type="scientific">Streptomyces viridochromogenes</name>
    <dbReference type="NCBI Taxonomy" id="1938"/>
    <lineage>
        <taxon>Bacteria</taxon>
        <taxon>Bacillati</taxon>
        <taxon>Actinomycetota</taxon>
        <taxon>Actinomycetes</taxon>
        <taxon>Kitasatosporales</taxon>
        <taxon>Streptomycetaceae</taxon>
        <taxon>Streptomyces</taxon>
    </lineage>
</organism>